<dbReference type="EMBL" id="CAJNOH010001420">
    <property type="protein sequence ID" value="CAF1215420.1"/>
    <property type="molecule type" value="Genomic_DNA"/>
</dbReference>
<evidence type="ECO:0000256" key="8">
    <source>
        <dbReference type="ARBA" id="ARBA00022827"/>
    </source>
</evidence>
<dbReference type="EMBL" id="CAJNOL010002371">
    <property type="protein sequence ID" value="CAF1493488.1"/>
    <property type="molecule type" value="Genomic_DNA"/>
</dbReference>
<accession>A0A814XGI7</accession>
<comment type="subcellular location">
    <subcellularLocation>
        <location evidence="3">Cytoplasm</location>
    </subcellularLocation>
</comment>
<evidence type="ECO:0000256" key="3">
    <source>
        <dbReference type="ARBA" id="ARBA00004496"/>
    </source>
</evidence>
<keyword evidence="6" id="KW-0285">Flavoprotein</keyword>
<keyword evidence="9" id="KW-0521">NADP</keyword>
<keyword evidence="8" id="KW-0274">FAD</keyword>
<evidence type="ECO:0000256" key="6">
    <source>
        <dbReference type="ARBA" id="ARBA00022630"/>
    </source>
</evidence>
<comment type="cofactor">
    <cofactor evidence="2">
        <name>FAD</name>
        <dbReference type="ChEBI" id="CHEBI:57692"/>
    </cofactor>
</comment>
<sequence>MGFDAIYELLQNNLLECGFEVYPFLISWYNSIVDPLFCLSTYDNDTVAFLIVSTPSMFEKIFLPYALDRNKDLTRDPIDCCVKEKIQSAIENIPDHEIDVLFDYDLWPTRRPKIVMQTVGHISGAAHFYSRQQLKNDPFPKDRNMMGVCLHPKYGGWFALRSVLIFKTLKYPLLPRIAPIDCLNGDESLIIDVLKRFNYCWEDNTYRNVIPVIETYSSLQQSYFQTQPKDRLVWLENLRQNYDEKI</sequence>
<dbReference type="PANTHER" id="PTHR31457">
    <property type="entry name" value="METHYLMALONIC ACIDURIA AND HOMOCYSTINURIA TYPE C PROTEIN"/>
    <property type="match status" value="1"/>
</dbReference>
<dbReference type="CDD" id="cd12959">
    <property type="entry name" value="MMACHC-like"/>
    <property type="match status" value="1"/>
</dbReference>
<evidence type="ECO:0000256" key="10">
    <source>
        <dbReference type="ARBA" id="ARBA00023002"/>
    </source>
</evidence>
<dbReference type="Proteomes" id="UP000663870">
    <property type="component" value="Unassembled WGS sequence"/>
</dbReference>
<evidence type="ECO:0000313" key="14">
    <source>
        <dbReference type="EMBL" id="CAF3764247.1"/>
    </source>
</evidence>
<name>A0A814XGI7_9BILA</name>
<dbReference type="GO" id="GO:0071949">
    <property type="term" value="F:FAD binding"/>
    <property type="evidence" value="ECO:0007669"/>
    <property type="project" value="TreeGrafter"/>
</dbReference>
<comment type="cofactor">
    <cofactor evidence="1">
        <name>FMN</name>
        <dbReference type="ChEBI" id="CHEBI:58210"/>
    </cofactor>
</comment>
<keyword evidence="7" id="KW-0288">FMN</keyword>
<dbReference type="GO" id="GO:0032451">
    <property type="term" value="F:demethylase activity"/>
    <property type="evidence" value="ECO:0007669"/>
    <property type="project" value="TreeGrafter"/>
</dbReference>
<dbReference type="EMBL" id="CAJOBD010001133">
    <property type="protein sequence ID" value="CAF3764247.1"/>
    <property type="molecule type" value="Genomic_DNA"/>
</dbReference>
<comment type="similarity">
    <text evidence="4">Belongs to the MMACHC family.</text>
</comment>
<protein>
    <recommendedName>
        <fullName evidence="11">Cyanocobalamin reductase (cyanide-eliminating)</fullName>
    </recommendedName>
</protein>
<comment type="caution">
    <text evidence="12">The sequence shown here is derived from an EMBL/GenBank/DDBJ whole genome shotgun (WGS) entry which is preliminary data.</text>
</comment>
<keyword evidence="5" id="KW-0963">Cytoplasm</keyword>
<proteinExistence type="inferred from homology"/>
<dbReference type="Proteomes" id="UP000663854">
    <property type="component" value="Unassembled WGS sequence"/>
</dbReference>
<keyword evidence="10" id="KW-0560">Oxidoreductase</keyword>
<dbReference type="PANTHER" id="PTHR31457:SF2">
    <property type="entry name" value="CYANOCOBALAMIN REDUCTASE _ ALKYLCOBALAMIN DEALKYLASE"/>
    <property type="match status" value="1"/>
</dbReference>
<organism evidence="12 15">
    <name type="scientific">Rotaria sordida</name>
    <dbReference type="NCBI Taxonomy" id="392033"/>
    <lineage>
        <taxon>Eukaryota</taxon>
        <taxon>Metazoa</taxon>
        <taxon>Spiralia</taxon>
        <taxon>Gnathifera</taxon>
        <taxon>Rotifera</taxon>
        <taxon>Eurotatoria</taxon>
        <taxon>Bdelloidea</taxon>
        <taxon>Philodinida</taxon>
        <taxon>Philodinidae</taxon>
        <taxon>Rotaria</taxon>
    </lineage>
</organism>
<dbReference type="InterPro" id="IPR032037">
    <property type="entry name" value="MMACHC"/>
</dbReference>
<evidence type="ECO:0000313" key="12">
    <source>
        <dbReference type="EMBL" id="CAF1215420.1"/>
    </source>
</evidence>
<keyword evidence="16" id="KW-1185">Reference proteome</keyword>
<dbReference type="GO" id="GO:0005737">
    <property type="term" value="C:cytoplasm"/>
    <property type="evidence" value="ECO:0007669"/>
    <property type="project" value="UniProtKB-SubCell"/>
</dbReference>
<evidence type="ECO:0000256" key="1">
    <source>
        <dbReference type="ARBA" id="ARBA00001917"/>
    </source>
</evidence>
<evidence type="ECO:0000256" key="9">
    <source>
        <dbReference type="ARBA" id="ARBA00022857"/>
    </source>
</evidence>
<evidence type="ECO:0000256" key="2">
    <source>
        <dbReference type="ARBA" id="ARBA00001974"/>
    </source>
</evidence>
<evidence type="ECO:0000256" key="7">
    <source>
        <dbReference type="ARBA" id="ARBA00022643"/>
    </source>
</evidence>
<reference evidence="12" key="1">
    <citation type="submission" date="2021-02" db="EMBL/GenBank/DDBJ databases">
        <authorList>
            <person name="Nowell W R."/>
        </authorList>
    </citation>
    <scope>NUCLEOTIDE SEQUENCE</scope>
</reference>
<gene>
    <name evidence="14" type="ORF">JBS370_LOCUS13308</name>
    <name evidence="13" type="ORF">JXQ802_LOCUS39999</name>
    <name evidence="12" type="ORF">PYM288_LOCUS25597</name>
</gene>
<evidence type="ECO:0000256" key="5">
    <source>
        <dbReference type="ARBA" id="ARBA00022490"/>
    </source>
</evidence>
<dbReference type="Pfam" id="PF16690">
    <property type="entry name" value="MMACHC"/>
    <property type="match status" value="1"/>
</dbReference>
<evidence type="ECO:0000313" key="13">
    <source>
        <dbReference type="EMBL" id="CAF1493488.1"/>
    </source>
</evidence>
<dbReference type="AlphaFoldDB" id="A0A814XGI7"/>
<dbReference type="Proteomes" id="UP000663836">
    <property type="component" value="Unassembled WGS sequence"/>
</dbReference>
<dbReference type="GO" id="GO:0009235">
    <property type="term" value="P:cobalamin metabolic process"/>
    <property type="evidence" value="ECO:0007669"/>
    <property type="project" value="TreeGrafter"/>
</dbReference>
<evidence type="ECO:0000256" key="4">
    <source>
        <dbReference type="ARBA" id="ARBA00007762"/>
    </source>
</evidence>
<dbReference type="GO" id="GO:0033787">
    <property type="term" value="F:cyanocobalamin reductase (cyanide-eliminating) (NADP+) activity"/>
    <property type="evidence" value="ECO:0007669"/>
    <property type="project" value="TreeGrafter"/>
</dbReference>
<evidence type="ECO:0000256" key="11">
    <source>
        <dbReference type="ARBA" id="ARBA00031313"/>
    </source>
</evidence>
<evidence type="ECO:0000313" key="16">
    <source>
        <dbReference type="Proteomes" id="UP000663870"/>
    </source>
</evidence>
<evidence type="ECO:0000313" key="15">
    <source>
        <dbReference type="Proteomes" id="UP000663854"/>
    </source>
</evidence>